<reference evidence="8" key="1">
    <citation type="journal article" date="2019" name="Int. J. Syst. Evol. Microbiol.">
        <title>The Global Catalogue of Microorganisms (GCM) 10K type strain sequencing project: providing services to taxonomists for standard genome sequencing and annotation.</title>
        <authorList>
            <consortium name="The Broad Institute Genomics Platform"/>
            <consortium name="The Broad Institute Genome Sequencing Center for Infectious Disease"/>
            <person name="Wu L."/>
            <person name="Ma J."/>
        </authorList>
    </citation>
    <scope>NUCLEOTIDE SEQUENCE [LARGE SCALE GENOMIC DNA]</scope>
    <source>
        <strain evidence="8">JCM 1490</strain>
    </source>
</reference>
<dbReference type="EC" id="1.7.3.3" evidence="5 6"/>
<accession>A0ABW2QCE1</accession>
<dbReference type="SUPFAM" id="SSF55620">
    <property type="entry name" value="Tetrahydrobiopterin biosynthesis enzymes-like"/>
    <property type="match status" value="2"/>
</dbReference>
<dbReference type="EMBL" id="JBHTCQ010000005">
    <property type="protein sequence ID" value="MFC7407104.1"/>
    <property type="molecule type" value="Genomic_DNA"/>
</dbReference>
<keyword evidence="8" id="KW-1185">Reference proteome</keyword>
<dbReference type="GO" id="GO:0004846">
    <property type="term" value="F:urate oxidase activity"/>
    <property type="evidence" value="ECO:0007669"/>
    <property type="project" value="UniProtKB-EC"/>
</dbReference>
<evidence type="ECO:0000256" key="6">
    <source>
        <dbReference type="RuleBase" id="RU004455"/>
    </source>
</evidence>
<evidence type="ECO:0000313" key="7">
    <source>
        <dbReference type="EMBL" id="MFC7407104.1"/>
    </source>
</evidence>
<comment type="similarity">
    <text evidence="2 5 6">Belongs to the uricase family.</text>
</comment>
<evidence type="ECO:0000256" key="5">
    <source>
        <dbReference type="PIRNR" id="PIRNR000241"/>
    </source>
</evidence>
<dbReference type="RefSeq" id="WP_382396634.1">
    <property type="nucleotide sequence ID" value="NZ_JBHTCQ010000005.1"/>
</dbReference>
<sequence>MTANAQEATGGIVLGENQYGKAEVRVLKVDRDRPRHRITDLSVTSQLRGDFAAAHVEGDQGKVVPTDTQKNTIFALAKDGIGSPEEFAVRLSEHFTSSFDWVAGGRWEVEEYSWEHIPSSLTHNVTDGEHDHSFVRGGTETRTAVVQREGDEIFVVAGLQDLKVLKSTGSEFHGFPRDRFTTLPETTDRILATSVTARWRYTKDALDYNATYDDVRRILLETFADVHSLALQQTLFQMGRRVLEAHPEIGEIRFSMPNLHHFLVDMEPFGLENPNEVFYAADRPYGKIEAEVRRDGAAAEPRAWSTVSGFC</sequence>
<proteinExistence type="inferred from homology"/>
<dbReference type="Pfam" id="PF01014">
    <property type="entry name" value="Uricase"/>
    <property type="match status" value="2"/>
</dbReference>
<keyword evidence="3 5" id="KW-0659">Purine metabolism</keyword>
<comment type="catalytic activity">
    <reaction evidence="5 6">
        <text>urate + O2 + H2O = 5-hydroxyisourate + H2O2</text>
        <dbReference type="Rhea" id="RHEA:21368"/>
        <dbReference type="ChEBI" id="CHEBI:15377"/>
        <dbReference type="ChEBI" id="CHEBI:15379"/>
        <dbReference type="ChEBI" id="CHEBI:16240"/>
        <dbReference type="ChEBI" id="CHEBI:17775"/>
        <dbReference type="ChEBI" id="CHEBI:18072"/>
        <dbReference type="EC" id="1.7.3.3"/>
    </reaction>
</comment>
<dbReference type="InterPro" id="IPR002042">
    <property type="entry name" value="Uricase"/>
</dbReference>
<dbReference type="PIRSF" id="PIRSF000241">
    <property type="entry name" value="Urate_oxidase"/>
    <property type="match status" value="1"/>
</dbReference>
<gene>
    <name evidence="7" type="primary">pucL</name>
    <name evidence="7" type="ORF">ACFQQL_18450</name>
</gene>
<dbReference type="Proteomes" id="UP001596455">
    <property type="component" value="Unassembled WGS sequence"/>
</dbReference>
<name>A0ABW2QCE1_9MICO</name>
<comment type="pathway">
    <text evidence="1 5">Purine metabolism; urate degradation; (S)-allantoin from urate: step 1/3.</text>
</comment>
<evidence type="ECO:0000313" key="8">
    <source>
        <dbReference type="Proteomes" id="UP001596455"/>
    </source>
</evidence>
<dbReference type="InterPro" id="IPR019842">
    <property type="entry name" value="Uricase_CS"/>
</dbReference>
<dbReference type="NCBIfam" id="TIGR03383">
    <property type="entry name" value="urate_oxi"/>
    <property type="match status" value="1"/>
</dbReference>
<dbReference type="PROSITE" id="PS00366">
    <property type="entry name" value="URICASE"/>
    <property type="match status" value="1"/>
</dbReference>
<comment type="function">
    <text evidence="5 6">Catalyzes the oxidation of uric acid to 5-hydroxyisourate, which is further processed to form (S)-allantoin.</text>
</comment>
<organism evidence="7 8">
    <name type="scientific">Georgenia alba</name>
    <dbReference type="NCBI Taxonomy" id="2233858"/>
    <lineage>
        <taxon>Bacteria</taxon>
        <taxon>Bacillati</taxon>
        <taxon>Actinomycetota</taxon>
        <taxon>Actinomycetes</taxon>
        <taxon>Micrococcales</taxon>
        <taxon>Bogoriellaceae</taxon>
        <taxon>Georgenia</taxon>
    </lineage>
</organism>
<dbReference type="PANTHER" id="PTHR42874">
    <property type="entry name" value="URICASE"/>
    <property type="match status" value="1"/>
</dbReference>
<protein>
    <recommendedName>
        <fullName evidence="5 6">Uricase</fullName>
        <ecNumber evidence="5 6">1.7.3.3</ecNumber>
    </recommendedName>
    <alternativeName>
        <fullName evidence="5">Urate oxidase</fullName>
    </alternativeName>
</protein>
<dbReference type="PANTHER" id="PTHR42874:SF1">
    <property type="entry name" value="URICASE"/>
    <property type="match status" value="1"/>
</dbReference>
<dbReference type="PRINTS" id="PR00093">
    <property type="entry name" value="URICASE"/>
</dbReference>
<evidence type="ECO:0000256" key="4">
    <source>
        <dbReference type="ARBA" id="ARBA00023002"/>
    </source>
</evidence>
<dbReference type="Gene3D" id="3.10.270.10">
    <property type="entry name" value="Urate Oxidase"/>
    <property type="match status" value="1"/>
</dbReference>
<keyword evidence="4 5" id="KW-0560">Oxidoreductase</keyword>
<evidence type="ECO:0000256" key="3">
    <source>
        <dbReference type="ARBA" id="ARBA00022631"/>
    </source>
</evidence>
<evidence type="ECO:0000256" key="2">
    <source>
        <dbReference type="ARBA" id="ARBA00009760"/>
    </source>
</evidence>
<evidence type="ECO:0000256" key="1">
    <source>
        <dbReference type="ARBA" id="ARBA00004831"/>
    </source>
</evidence>
<comment type="caution">
    <text evidence="7">The sequence shown here is derived from an EMBL/GenBank/DDBJ whole genome shotgun (WGS) entry which is preliminary data.</text>
</comment>